<accession>A0A1M4ZS15</accession>
<protein>
    <submittedName>
        <fullName evidence="1">Uncharacterized protein</fullName>
    </submittedName>
</protein>
<name>A0A1M4ZS15_9BACL</name>
<dbReference type="Proteomes" id="UP000184476">
    <property type="component" value="Unassembled WGS sequence"/>
</dbReference>
<keyword evidence="2" id="KW-1185">Reference proteome</keyword>
<dbReference type="AlphaFoldDB" id="A0A1M4ZS15"/>
<reference evidence="1 2" key="1">
    <citation type="submission" date="2016-11" db="EMBL/GenBank/DDBJ databases">
        <authorList>
            <person name="Jaros S."/>
            <person name="Januszkiewicz K."/>
            <person name="Wedrychowicz H."/>
        </authorList>
    </citation>
    <scope>NUCLEOTIDE SEQUENCE [LARGE SCALE GENOMIC DNA]</scope>
    <source>
        <strain evidence="1 2">DSM 44666</strain>
    </source>
</reference>
<organism evidence="1 2">
    <name type="scientific">Seinonella peptonophila</name>
    <dbReference type="NCBI Taxonomy" id="112248"/>
    <lineage>
        <taxon>Bacteria</taxon>
        <taxon>Bacillati</taxon>
        <taxon>Bacillota</taxon>
        <taxon>Bacilli</taxon>
        <taxon>Bacillales</taxon>
        <taxon>Thermoactinomycetaceae</taxon>
        <taxon>Seinonella</taxon>
    </lineage>
</organism>
<dbReference type="STRING" id="112248.SAMN05444392_11071"/>
<gene>
    <name evidence="1" type="ORF">SAMN05444392_11071</name>
</gene>
<dbReference type="EMBL" id="FQVL01000010">
    <property type="protein sequence ID" value="SHF20562.1"/>
    <property type="molecule type" value="Genomic_DNA"/>
</dbReference>
<proteinExistence type="predicted"/>
<evidence type="ECO:0000313" key="2">
    <source>
        <dbReference type="Proteomes" id="UP000184476"/>
    </source>
</evidence>
<evidence type="ECO:0000313" key="1">
    <source>
        <dbReference type="EMBL" id="SHF20562.1"/>
    </source>
</evidence>
<sequence length="123" mass="13116">MTPVDVYNIAASPEVQLITLTAPFSGTLNADTIYTGGVVTFDRPFGSGGVQGTDYQVICNLSPFDFPDYNCVAAFPTYSGFTLRIMPIKNIVSTGSRNALTMRGYAYKASYVGSKTSSSLTAI</sequence>